<dbReference type="RefSeq" id="WP_143896534.1">
    <property type="nucleotide sequence ID" value="NZ_CP041666.1"/>
</dbReference>
<evidence type="ECO:0000256" key="2">
    <source>
        <dbReference type="ARBA" id="ARBA00022448"/>
    </source>
</evidence>
<dbReference type="OrthoDB" id="5465095at2"/>
<evidence type="ECO:0000313" key="12">
    <source>
        <dbReference type="Proteomes" id="UP000315215"/>
    </source>
</evidence>
<keyword evidence="6 9" id="KW-1133">Transmembrane helix</keyword>
<keyword evidence="5 9" id="KW-0812">Transmembrane</keyword>
<dbReference type="Proteomes" id="UP000315215">
    <property type="component" value="Chromosome"/>
</dbReference>
<proteinExistence type="inferred from homology"/>
<evidence type="ECO:0000256" key="9">
    <source>
        <dbReference type="SAM" id="Phobius"/>
    </source>
</evidence>
<dbReference type="Pfam" id="PF04290">
    <property type="entry name" value="DctQ"/>
    <property type="match status" value="1"/>
</dbReference>
<evidence type="ECO:0000256" key="7">
    <source>
        <dbReference type="ARBA" id="ARBA00023136"/>
    </source>
</evidence>
<keyword evidence="7 9" id="KW-0472">Membrane</keyword>
<keyword evidence="4" id="KW-0997">Cell inner membrane</keyword>
<dbReference type="KEGG" id="aqt:FN924_16980"/>
<keyword evidence="12" id="KW-1185">Reference proteome</keyword>
<dbReference type="GO" id="GO:0015740">
    <property type="term" value="P:C4-dicarboxylate transport"/>
    <property type="evidence" value="ECO:0007669"/>
    <property type="project" value="TreeGrafter"/>
</dbReference>
<keyword evidence="3" id="KW-1003">Cell membrane</keyword>
<evidence type="ECO:0000256" key="6">
    <source>
        <dbReference type="ARBA" id="ARBA00022989"/>
    </source>
</evidence>
<feature type="transmembrane region" description="Helical" evidence="9">
    <location>
        <begin position="130"/>
        <end position="149"/>
    </location>
</feature>
<dbReference type="AlphaFoldDB" id="A0A516KK04"/>
<feature type="transmembrane region" description="Helical" evidence="9">
    <location>
        <begin position="50"/>
        <end position="68"/>
    </location>
</feature>
<dbReference type="PANTHER" id="PTHR35011">
    <property type="entry name" value="2,3-DIKETO-L-GULONATE TRAP TRANSPORTER SMALL PERMEASE PROTEIN YIAM"/>
    <property type="match status" value="1"/>
</dbReference>
<evidence type="ECO:0000256" key="3">
    <source>
        <dbReference type="ARBA" id="ARBA00022475"/>
    </source>
</evidence>
<evidence type="ECO:0000256" key="1">
    <source>
        <dbReference type="ARBA" id="ARBA00004429"/>
    </source>
</evidence>
<evidence type="ECO:0000256" key="4">
    <source>
        <dbReference type="ARBA" id="ARBA00022519"/>
    </source>
</evidence>
<dbReference type="EMBL" id="CP041666">
    <property type="protein sequence ID" value="QDP41719.1"/>
    <property type="molecule type" value="Genomic_DNA"/>
</dbReference>
<dbReference type="InterPro" id="IPR007387">
    <property type="entry name" value="TRAP_DctQ"/>
</dbReference>
<comment type="similarity">
    <text evidence="8">Belongs to the TRAP transporter small permease family.</text>
</comment>
<protein>
    <submittedName>
        <fullName evidence="11">TRAP transporter small permease</fullName>
    </submittedName>
</protein>
<dbReference type="GO" id="GO:0005886">
    <property type="term" value="C:plasma membrane"/>
    <property type="evidence" value="ECO:0007669"/>
    <property type="project" value="UniProtKB-SubCell"/>
</dbReference>
<sequence>MKILRAIDKFVLKLEEFILSYSILLIAVMVVGNVLSRAITGSSWTFSQEISRFAIVIATFMGISYAARKGRHISMSAFFDMAPYKVRKALAIFIPAFTALVMFVLAYYSSLYVLQVHERGTVTSSLQLPAIYITIFIPIGLFMGGLQYLRNMWVNIKEKDIYLGTDLKDYNQNENLEDQSFV</sequence>
<feature type="transmembrane region" description="Helical" evidence="9">
    <location>
        <begin position="89"/>
        <end position="110"/>
    </location>
</feature>
<dbReference type="InterPro" id="IPR055348">
    <property type="entry name" value="DctQ"/>
</dbReference>
<evidence type="ECO:0000259" key="10">
    <source>
        <dbReference type="Pfam" id="PF04290"/>
    </source>
</evidence>
<name>A0A516KK04_9BACI</name>
<comment type="subcellular location">
    <subcellularLocation>
        <location evidence="1">Cell inner membrane</location>
        <topology evidence="1">Multi-pass membrane protein</topology>
    </subcellularLocation>
</comment>
<feature type="domain" description="Tripartite ATP-independent periplasmic transporters DctQ component" evidence="10">
    <location>
        <begin position="26"/>
        <end position="156"/>
    </location>
</feature>
<evidence type="ECO:0000256" key="8">
    <source>
        <dbReference type="ARBA" id="ARBA00038436"/>
    </source>
</evidence>
<feature type="transmembrane region" description="Helical" evidence="9">
    <location>
        <begin position="21"/>
        <end position="44"/>
    </location>
</feature>
<organism evidence="11 12">
    <name type="scientific">Radiobacillus deserti</name>
    <dbReference type="NCBI Taxonomy" id="2594883"/>
    <lineage>
        <taxon>Bacteria</taxon>
        <taxon>Bacillati</taxon>
        <taxon>Bacillota</taxon>
        <taxon>Bacilli</taxon>
        <taxon>Bacillales</taxon>
        <taxon>Bacillaceae</taxon>
        <taxon>Radiobacillus</taxon>
    </lineage>
</organism>
<evidence type="ECO:0000313" key="11">
    <source>
        <dbReference type="EMBL" id="QDP41719.1"/>
    </source>
</evidence>
<evidence type="ECO:0000256" key="5">
    <source>
        <dbReference type="ARBA" id="ARBA00022692"/>
    </source>
</evidence>
<gene>
    <name evidence="11" type="ORF">FN924_16980</name>
</gene>
<reference evidence="11 12" key="1">
    <citation type="submission" date="2019-07" db="EMBL/GenBank/DDBJ databases">
        <authorList>
            <person name="Li J."/>
        </authorList>
    </citation>
    <scope>NUCLEOTIDE SEQUENCE [LARGE SCALE GENOMIC DNA]</scope>
    <source>
        <strain evidence="11 12">TKL69</strain>
    </source>
</reference>
<dbReference type="PANTHER" id="PTHR35011:SF2">
    <property type="entry name" value="2,3-DIKETO-L-GULONATE TRAP TRANSPORTER SMALL PERMEASE PROTEIN YIAM"/>
    <property type="match status" value="1"/>
</dbReference>
<accession>A0A516KK04</accession>
<dbReference type="GO" id="GO:0022857">
    <property type="term" value="F:transmembrane transporter activity"/>
    <property type="evidence" value="ECO:0007669"/>
    <property type="project" value="TreeGrafter"/>
</dbReference>
<keyword evidence="2" id="KW-0813">Transport</keyword>